<proteinExistence type="inferred from homology"/>
<comment type="similarity">
    <text evidence="1">Belongs to the NAD(P)-dependent epimerase/dehydratase family.</text>
</comment>
<dbReference type="AlphaFoldDB" id="A0A7C7D9V8"/>
<dbReference type="InterPro" id="IPR036291">
    <property type="entry name" value="NAD(P)-bd_dom_sf"/>
</dbReference>
<dbReference type="Gene3D" id="3.40.50.720">
    <property type="entry name" value="NAD(P)-binding Rossmann-like Domain"/>
    <property type="match status" value="1"/>
</dbReference>
<dbReference type="SUPFAM" id="SSF51735">
    <property type="entry name" value="NAD(P)-binding Rossmann-fold domains"/>
    <property type="match status" value="1"/>
</dbReference>
<feature type="domain" description="NAD-dependent epimerase/dehydratase" evidence="2">
    <location>
        <begin position="4"/>
        <end position="222"/>
    </location>
</feature>
<dbReference type="InterPro" id="IPR001509">
    <property type="entry name" value="Epimerase_deHydtase"/>
</dbReference>
<protein>
    <submittedName>
        <fullName evidence="3">NAD(P)-dependent oxidoreductase</fullName>
    </submittedName>
</protein>
<organism evidence="3 4">
    <name type="scientific">Desulfitobacterium dehalogenans</name>
    <dbReference type="NCBI Taxonomy" id="36854"/>
    <lineage>
        <taxon>Bacteria</taxon>
        <taxon>Bacillati</taxon>
        <taxon>Bacillota</taxon>
        <taxon>Clostridia</taxon>
        <taxon>Eubacteriales</taxon>
        <taxon>Desulfitobacteriaceae</taxon>
        <taxon>Desulfitobacterium</taxon>
    </lineage>
</organism>
<evidence type="ECO:0000313" key="4">
    <source>
        <dbReference type="Proteomes" id="UP000553059"/>
    </source>
</evidence>
<dbReference type="PANTHER" id="PTHR43000">
    <property type="entry name" value="DTDP-D-GLUCOSE 4,6-DEHYDRATASE-RELATED"/>
    <property type="match status" value="1"/>
</dbReference>
<reference evidence="3 4" key="1">
    <citation type="journal article" date="2020" name="Biotechnol. Biofuels">
        <title>New insights from the biogas microbiome by comprehensive genome-resolved metagenomics of nearly 1600 species originating from multiple anaerobic digesters.</title>
        <authorList>
            <person name="Campanaro S."/>
            <person name="Treu L."/>
            <person name="Rodriguez-R L.M."/>
            <person name="Kovalovszki A."/>
            <person name="Ziels R.M."/>
            <person name="Maus I."/>
            <person name="Zhu X."/>
            <person name="Kougias P.G."/>
            <person name="Basile A."/>
            <person name="Luo G."/>
            <person name="Schluter A."/>
            <person name="Konstantinidis K.T."/>
            <person name="Angelidaki I."/>
        </authorList>
    </citation>
    <scope>NUCLEOTIDE SEQUENCE [LARGE SCALE GENOMIC DNA]</scope>
    <source>
        <strain evidence="3">AS05jafATM_4</strain>
    </source>
</reference>
<accession>A0A7C7D9V8</accession>
<comment type="caution">
    <text evidence="3">The sequence shown here is derived from an EMBL/GenBank/DDBJ whole genome shotgun (WGS) entry which is preliminary data.</text>
</comment>
<evidence type="ECO:0000313" key="3">
    <source>
        <dbReference type="EMBL" id="HHY26998.1"/>
    </source>
</evidence>
<dbReference type="Pfam" id="PF01370">
    <property type="entry name" value="Epimerase"/>
    <property type="match status" value="1"/>
</dbReference>
<dbReference type="Proteomes" id="UP000553059">
    <property type="component" value="Unassembled WGS sequence"/>
</dbReference>
<gene>
    <name evidence="3" type="ORF">GX523_09705</name>
</gene>
<dbReference type="EMBL" id="DUTF01000222">
    <property type="protein sequence ID" value="HHY26998.1"/>
    <property type="molecule type" value="Genomic_DNA"/>
</dbReference>
<name>A0A7C7D9V8_9FIRM</name>
<evidence type="ECO:0000259" key="2">
    <source>
        <dbReference type="Pfam" id="PF01370"/>
    </source>
</evidence>
<evidence type="ECO:0000256" key="1">
    <source>
        <dbReference type="ARBA" id="ARBA00007637"/>
    </source>
</evidence>
<sequence length="278" mass="30832">MTRVLVTGANGYIGRHVVKALLNRGADVAAVDFAVDGIPDGADKYILNIFDHSINVWAETGSPDIVVHLAWKDGFVHNSPSHMMLLSDHFKFCDRIANSGIKTLAVMGTMHEIGYWEGPIDEHTPCNPLSQYGVAKNALRQSLIIALKDKVNLQWLRAFYIYGDDKLASSIFAKLIAAEEQGDEFFPFTSGKNKYDFISVNELGEQIAACAMQDKINGIINCCTGEPKTLAEQVEGYIREHNFKIKLNYGAFPDRPYDSPGVWGNNTKIKQIMSSKEA</sequence>